<gene>
    <name evidence="1" type="ORF">DWQ54_13205</name>
</gene>
<evidence type="ECO:0000313" key="1">
    <source>
        <dbReference type="EMBL" id="REJ41874.1"/>
    </source>
</evidence>
<evidence type="ECO:0000313" key="2">
    <source>
        <dbReference type="Proteomes" id="UP000256873"/>
    </source>
</evidence>
<reference evidence="1 2" key="1">
    <citation type="submission" date="2017-10" db="EMBL/GenBank/DDBJ databases">
        <title>A large-scale comparative metagenomic study reveals the eutrophication-driven functional interactions in six Microcystis-epibionts communities.</title>
        <authorList>
            <person name="Li Q."/>
            <person name="Lin F."/>
        </authorList>
    </citation>
    <scope>NUCLEOTIDE SEQUENCE [LARGE SCALE GENOMIC DNA]</scope>
    <source>
        <strain evidence="1">TF09</strain>
    </source>
</reference>
<dbReference type="EMBL" id="QQWC01000003">
    <property type="protein sequence ID" value="REJ41874.1"/>
    <property type="molecule type" value="Genomic_DNA"/>
</dbReference>
<dbReference type="Proteomes" id="UP000256873">
    <property type="component" value="Unassembled WGS sequence"/>
</dbReference>
<protein>
    <submittedName>
        <fullName evidence="1">Uncharacterized protein</fullName>
    </submittedName>
</protein>
<organism evidence="1 2">
    <name type="scientific">Microcystis flos-aquae TF09</name>
    <dbReference type="NCBI Taxonomy" id="2060473"/>
    <lineage>
        <taxon>Bacteria</taxon>
        <taxon>Bacillati</taxon>
        <taxon>Cyanobacteriota</taxon>
        <taxon>Cyanophyceae</taxon>
        <taxon>Oscillatoriophycideae</taxon>
        <taxon>Chroococcales</taxon>
        <taxon>Microcystaceae</taxon>
        <taxon>Microcystis</taxon>
    </lineage>
</organism>
<proteinExistence type="predicted"/>
<comment type="caution">
    <text evidence="1">The sequence shown here is derived from an EMBL/GenBank/DDBJ whole genome shotgun (WGS) entry which is preliminary data.</text>
</comment>
<dbReference type="AlphaFoldDB" id="A0A3E0L3B3"/>
<sequence>MAIEFIRILLGSIVAIEGRPFREFFFNWQLPRIGPINLKISKSAGLCSNRGRKLGTFSLKIR</sequence>
<accession>A0A3E0L3B3</accession>
<name>A0A3E0L3B3_9CHRO</name>